<proteinExistence type="predicted"/>
<keyword evidence="3" id="KW-1185">Reference proteome</keyword>
<keyword evidence="1" id="KW-0812">Transmembrane</keyword>
<evidence type="ECO:0000256" key="1">
    <source>
        <dbReference type="SAM" id="Phobius"/>
    </source>
</evidence>
<accession>A0ABR6EUE0</accession>
<dbReference type="RefSeq" id="WP_182954859.1">
    <property type="nucleotide sequence ID" value="NZ_WNXC01000001.1"/>
</dbReference>
<feature type="transmembrane region" description="Helical" evidence="1">
    <location>
        <begin position="65"/>
        <end position="82"/>
    </location>
</feature>
<keyword evidence="1" id="KW-0472">Membrane</keyword>
<comment type="caution">
    <text evidence="2">The sequence shown here is derived from an EMBL/GenBank/DDBJ whole genome shotgun (WGS) entry which is preliminary data.</text>
</comment>
<keyword evidence="1" id="KW-1133">Transmembrane helix</keyword>
<protein>
    <submittedName>
        <fullName evidence="2">Uncharacterized protein</fullName>
    </submittedName>
</protein>
<organism evidence="2 3">
    <name type="scientific">Pedobacter gandavensis</name>
    <dbReference type="NCBI Taxonomy" id="2679963"/>
    <lineage>
        <taxon>Bacteria</taxon>
        <taxon>Pseudomonadati</taxon>
        <taxon>Bacteroidota</taxon>
        <taxon>Sphingobacteriia</taxon>
        <taxon>Sphingobacteriales</taxon>
        <taxon>Sphingobacteriaceae</taxon>
        <taxon>Pedobacter</taxon>
    </lineage>
</organism>
<feature type="transmembrane region" description="Helical" evidence="1">
    <location>
        <begin position="37"/>
        <end position="58"/>
    </location>
</feature>
<evidence type="ECO:0000313" key="2">
    <source>
        <dbReference type="EMBL" id="MBB2148662.1"/>
    </source>
</evidence>
<feature type="transmembrane region" description="Helical" evidence="1">
    <location>
        <begin position="88"/>
        <end position="110"/>
    </location>
</feature>
<sequence length="115" mass="13018">MENQIHKSFKIASYLIFAAILIDLIVGVIHSRENANFDISIGIETSLMFMTLGYFAFIGKHWVKWVVLFVTVLSTIPLLVMPDQSMTVPFALQLFSGFLKITSILLLFLVPKQKP</sequence>
<gene>
    <name evidence="2" type="ORF">GM920_07030</name>
</gene>
<feature type="transmembrane region" description="Helical" evidence="1">
    <location>
        <begin position="12"/>
        <end position="31"/>
    </location>
</feature>
<dbReference type="Proteomes" id="UP000636110">
    <property type="component" value="Unassembled WGS sequence"/>
</dbReference>
<dbReference type="EMBL" id="WNXC01000001">
    <property type="protein sequence ID" value="MBB2148662.1"/>
    <property type="molecule type" value="Genomic_DNA"/>
</dbReference>
<name>A0ABR6EUE0_9SPHI</name>
<reference evidence="2 3" key="1">
    <citation type="submission" date="2019-11" db="EMBL/GenBank/DDBJ databases">
        <title>Description of Pedobacter sp. LMG 31462T.</title>
        <authorList>
            <person name="Carlier A."/>
            <person name="Qi S."/>
            <person name="Vandamme P."/>
        </authorList>
    </citation>
    <scope>NUCLEOTIDE SEQUENCE [LARGE SCALE GENOMIC DNA]</scope>
    <source>
        <strain evidence="2 3">LMG 31462</strain>
    </source>
</reference>
<evidence type="ECO:0000313" key="3">
    <source>
        <dbReference type="Proteomes" id="UP000636110"/>
    </source>
</evidence>